<dbReference type="GO" id="GO:0000976">
    <property type="term" value="F:transcription cis-regulatory region binding"/>
    <property type="evidence" value="ECO:0007669"/>
    <property type="project" value="TreeGrafter"/>
</dbReference>
<feature type="DNA-binding region" description="OmpR/PhoB-type" evidence="7">
    <location>
        <begin position="125"/>
        <end position="223"/>
    </location>
</feature>
<dbReference type="SMART" id="SM00448">
    <property type="entry name" value="REC"/>
    <property type="match status" value="1"/>
</dbReference>
<evidence type="ECO:0000256" key="2">
    <source>
        <dbReference type="ARBA" id="ARBA00023015"/>
    </source>
</evidence>
<dbReference type="InterPro" id="IPR039420">
    <property type="entry name" value="WalR-like"/>
</dbReference>
<evidence type="ECO:0000256" key="1">
    <source>
        <dbReference type="ARBA" id="ARBA00018672"/>
    </source>
</evidence>
<dbReference type="RefSeq" id="WP_073278128.1">
    <property type="nucleotide sequence ID" value="NZ_FRAC01000018.1"/>
</dbReference>
<dbReference type="OrthoDB" id="1655504at2"/>
<comment type="function">
    <text evidence="5">May play the central regulatory role in sporulation. It may be an element of the effector pathway responsible for the activation of sporulation genes in response to nutritional stress. Spo0A may act in concert with spo0H (a sigma factor) to control the expression of some genes that are critical to the sporulation process.</text>
</comment>
<keyword evidence="3 7" id="KW-0238">DNA-binding</keyword>
<accession>A0A1M6VS74</accession>
<dbReference type="PROSITE" id="PS50110">
    <property type="entry name" value="RESPONSE_REGULATORY"/>
    <property type="match status" value="1"/>
</dbReference>
<dbReference type="InterPro" id="IPR001789">
    <property type="entry name" value="Sig_transdc_resp-reg_receiver"/>
</dbReference>
<dbReference type="GO" id="GO:0000156">
    <property type="term" value="F:phosphorelay response regulator activity"/>
    <property type="evidence" value="ECO:0007669"/>
    <property type="project" value="TreeGrafter"/>
</dbReference>
<evidence type="ECO:0000256" key="5">
    <source>
        <dbReference type="ARBA" id="ARBA00024867"/>
    </source>
</evidence>
<dbReference type="SUPFAM" id="SSF46894">
    <property type="entry name" value="C-terminal effector domain of the bipartite response regulators"/>
    <property type="match status" value="1"/>
</dbReference>
<dbReference type="STRING" id="1121322.SAMN02745136_03488"/>
<dbReference type="InterPro" id="IPR036388">
    <property type="entry name" value="WH-like_DNA-bd_sf"/>
</dbReference>
<dbReference type="GO" id="GO:0005829">
    <property type="term" value="C:cytosol"/>
    <property type="evidence" value="ECO:0007669"/>
    <property type="project" value="TreeGrafter"/>
</dbReference>
<feature type="modified residue" description="4-aspartylphosphate" evidence="6">
    <location>
        <position position="52"/>
    </location>
</feature>
<proteinExistence type="predicted"/>
<dbReference type="PANTHER" id="PTHR48111:SF2">
    <property type="entry name" value="RESPONSE REGULATOR SAER"/>
    <property type="match status" value="1"/>
</dbReference>
<evidence type="ECO:0000256" key="4">
    <source>
        <dbReference type="ARBA" id="ARBA00023163"/>
    </source>
</evidence>
<dbReference type="Gene3D" id="1.10.10.10">
    <property type="entry name" value="Winged helix-like DNA-binding domain superfamily/Winged helix DNA-binding domain"/>
    <property type="match status" value="1"/>
</dbReference>
<evidence type="ECO:0000259" key="9">
    <source>
        <dbReference type="PROSITE" id="PS51755"/>
    </source>
</evidence>
<dbReference type="SMART" id="SM00862">
    <property type="entry name" value="Trans_reg_C"/>
    <property type="match status" value="1"/>
</dbReference>
<name>A0A1M6VS74_9FIRM</name>
<gene>
    <name evidence="10" type="ORF">SAMN02745136_03488</name>
</gene>
<dbReference type="GO" id="GO:0006355">
    <property type="term" value="P:regulation of DNA-templated transcription"/>
    <property type="evidence" value="ECO:0007669"/>
    <property type="project" value="InterPro"/>
</dbReference>
<dbReference type="SUPFAM" id="SSF52172">
    <property type="entry name" value="CheY-like"/>
    <property type="match status" value="1"/>
</dbReference>
<dbReference type="CDD" id="cd00383">
    <property type="entry name" value="trans_reg_C"/>
    <property type="match status" value="1"/>
</dbReference>
<dbReference type="InterPro" id="IPR001867">
    <property type="entry name" value="OmpR/PhoB-type_DNA-bd"/>
</dbReference>
<feature type="domain" description="Response regulatory" evidence="8">
    <location>
        <begin position="3"/>
        <end position="116"/>
    </location>
</feature>
<feature type="domain" description="OmpR/PhoB-type" evidence="9">
    <location>
        <begin position="125"/>
        <end position="223"/>
    </location>
</feature>
<keyword evidence="11" id="KW-1185">Reference proteome</keyword>
<dbReference type="InterPro" id="IPR011006">
    <property type="entry name" value="CheY-like_superfamily"/>
</dbReference>
<reference evidence="10 11" key="1">
    <citation type="submission" date="2016-11" db="EMBL/GenBank/DDBJ databases">
        <authorList>
            <person name="Jaros S."/>
            <person name="Januszkiewicz K."/>
            <person name="Wedrychowicz H."/>
        </authorList>
    </citation>
    <scope>NUCLEOTIDE SEQUENCE [LARGE SCALE GENOMIC DNA]</scope>
    <source>
        <strain evidence="10 11">DSM 15929</strain>
    </source>
</reference>
<evidence type="ECO:0000256" key="6">
    <source>
        <dbReference type="PROSITE-ProRule" id="PRU00169"/>
    </source>
</evidence>
<dbReference type="Pfam" id="PF00072">
    <property type="entry name" value="Response_reg"/>
    <property type="match status" value="1"/>
</dbReference>
<evidence type="ECO:0000256" key="7">
    <source>
        <dbReference type="PROSITE-ProRule" id="PRU01091"/>
    </source>
</evidence>
<dbReference type="PROSITE" id="PS51755">
    <property type="entry name" value="OMPR_PHOB"/>
    <property type="match status" value="1"/>
</dbReference>
<dbReference type="Gene3D" id="3.40.50.2300">
    <property type="match status" value="1"/>
</dbReference>
<sequence>MQKILIVEDDEPINNMISEALSKNGLSCKQAFSGTEASLCVKNSQYDLILLDLMLPGLKGDIFLKEFRTSSKVPVIVISAKDELDCKVDLLTLGADDYITKPFELRELAARVMVQLRRRDGNETFEVLKCKDLKLNRNTFEVSIHDNIINITKQEFLILELLLTYPNRVFSKQDIYDYAWKEYFIGEDKTVNVHISNIRNKFKRFSEEEYIETVWGIGFKLKL</sequence>
<evidence type="ECO:0000256" key="3">
    <source>
        <dbReference type="ARBA" id="ARBA00023125"/>
    </source>
</evidence>
<dbReference type="Proteomes" id="UP000184386">
    <property type="component" value="Unassembled WGS sequence"/>
</dbReference>
<evidence type="ECO:0000313" key="10">
    <source>
        <dbReference type="EMBL" id="SHK84308.1"/>
    </source>
</evidence>
<organism evidence="10 11">
    <name type="scientific">Anaerocolumna jejuensis DSM 15929</name>
    <dbReference type="NCBI Taxonomy" id="1121322"/>
    <lineage>
        <taxon>Bacteria</taxon>
        <taxon>Bacillati</taxon>
        <taxon>Bacillota</taxon>
        <taxon>Clostridia</taxon>
        <taxon>Lachnospirales</taxon>
        <taxon>Lachnospiraceae</taxon>
        <taxon>Anaerocolumna</taxon>
    </lineage>
</organism>
<dbReference type="InterPro" id="IPR016032">
    <property type="entry name" value="Sig_transdc_resp-reg_C-effctor"/>
</dbReference>
<keyword evidence="4" id="KW-0804">Transcription</keyword>
<dbReference type="GO" id="GO:0032993">
    <property type="term" value="C:protein-DNA complex"/>
    <property type="evidence" value="ECO:0007669"/>
    <property type="project" value="TreeGrafter"/>
</dbReference>
<keyword evidence="6" id="KW-0597">Phosphoprotein</keyword>
<keyword evidence="2" id="KW-0805">Transcription regulation</keyword>
<dbReference type="PANTHER" id="PTHR48111">
    <property type="entry name" value="REGULATOR OF RPOS"/>
    <property type="match status" value="1"/>
</dbReference>
<protein>
    <recommendedName>
        <fullName evidence="1">Stage 0 sporulation protein A homolog</fullName>
    </recommendedName>
</protein>
<dbReference type="Gene3D" id="6.10.250.690">
    <property type="match status" value="1"/>
</dbReference>
<dbReference type="AlphaFoldDB" id="A0A1M6VS74"/>
<dbReference type="EMBL" id="FRAC01000018">
    <property type="protein sequence ID" value="SHK84308.1"/>
    <property type="molecule type" value="Genomic_DNA"/>
</dbReference>
<evidence type="ECO:0000313" key="11">
    <source>
        <dbReference type="Proteomes" id="UP000184386"/>
    </source>
</evidence>
<evidence type="ECO:0000259" key="8">
    <source>
        <dbReference type="PROSITE" id="PS50110"/>
    </source>
</evidence>
<dbReference type="Pfam" id="PF00486">
    <property type="entry name" value="Trans_reg_C"/>
    <property type="match status" value="1"/>
</dbReference>